<evidence type="ECO:0000256" key="12">
    <source>
        <dbReference type="ARBA" id="ARBA00023002"/>
    </source>
</evidence>
<accession>A0A135LCI1</accession>
<evidence type="ECO:0000313" key="19">
    <source>
        <dbReference type="Proteomes" id="UP000070168"/>
    </source>
</evidence>
<keyword evidence="14 16" id="KW-0786">Thiamine pyrophosphate</keyword>
<evidence type="ECO:0000256" key="4">
    <source>
        <dbReference type="ARBA" id="ARBA00007812"/>
    </source>
</evidence>
<keyword evidence="11" id="KW-0460">Magnesium</keyword>
<dbReference type="InterPro" id="IPR012110">
    <property type="entry name" value="PDC/IPDC-like"/>
</dbReference>
<evidence type="ECO:0000256" key="1">
    <source>
        <dbReference type="ARBA" id="ARBA00001041"/>
    </source>
</evidence>
<dbReference type="GO" id="GO:0018455">
    <property type="term" value="F:alcohol dehydrogenase [NAD(P)+] activity"/>
    <property type="evidence" value="ECO:0007669"/>
    <property type="project" value="UniProtKB-ARBA"/>
</dbReference>
<dbReference type="STRING" id="5078.A0A135LCI1"/>
<dbReference type="InterPro" id="IPR000399">
    <property type="entry name" value="TPP-bd_CS"/>
</dbReference>
<dbReference type="GO" id="GO:0004737">
    <property type="term" value="F:pyruvate decarboxylase activity"/>
    <property type="evidence" value="ECO:0007669"/>
    <property type="project" value="UniProtKB-EC"/>
</dbReference>
<dbReference type="Pfam" id="PF08240">
    <property type="entry name" value="ADH_N"/>
    <property type="match status" value="1"/>
</dbReference>
<dbReference type="Proteomes" id="UP000070168">
    <property type="component" value="Unassembled WGS sequence"/>
</dbReference>
<dbReference type="Gene3D" id="3.40.50.970">
    <property type="match status" value="2"/>
</dbReference>
<evidence type="ECO:0000256" key="3">
    <source>
        <dbReference type="ARBA" id="ARBA00001964"/>
    </source>
</evidence>
<keyword evidence="12" id="KW-0560">Oxidoreductase</keyword>
<evidence type="ECO:0000256" key="5">
    <source>
        <dbReference type="ARBA" id="ARBA00008072"/>
    </source>
</evidence>
<dbReference type="SUPFAM" id="SSF52467">
    <property type="entry name" value="DHS-like NAD/FAD-binding domain"/>
    <property type="match status" value="1"/>
</dbReference>
<dbReference type="PANTHER" id="PTHR43452">
    <property type="entry name" value="PYRUVATE DECARBOXYLASE"/>
    <property type="match status" value="1"/>
</dbReference>
<dbReference type="Pfam" id="PF02776">
    <property type="entry name" value="TPP_enzyme_N"/>
    <property type="match status" value="1"/>
</dbReference>
<dbReference type="PANTHER" id="PTHR43452:SF1">
    <property type="entry name" value="PYRUVATE DECARBOXYLASE C186.09-RELATED"/>
    <property type="match status" value="1"/>
</dbReference>
<dbReference type="Pfam" id="PF00205">
    <property type="entry name" value="TPP_enzyme_M"/>
    <property type="match status" value="1"/>
</dbReference>
<evidence type="ECO:0000256" key="14">
    <source>
        <dbReference type="ARBA" id="ARBA00023052"/>
    </source>
</evidence>
<keyword evidence="15" id="KW-0456">Lyase</keyword>
<dbReference type="InterPro" id="IPR011032">
    <property type="entry name" value="GroES-like_sf"/>
</dbReference>
<keyword evidence="8" id="KW-0479">Metal-binding</keyword>
<sequence>MIDIKWMNDTCGSCEFCDDGDQPLCPSAKISGYTVNGTFQQYCVCKATNAVRIPDEISLDEAAPILCAGVTVYKALKESNLKPGQIVAVIGAGGGLGTLACQYAKALGYRVLALSAGSSKEAMLVKEIGVDYFVDYIASQERLIPEVQELTGGGPHAAIVVASVERPIGQAIQYIRPKGTVVVVGLPKNAIIKADLFSTVVKQKMVKGSYVGSSIETEEALEIYANNRFRIQYQISSLEELPTVFEKMEQGKMQGRTVLKIPSPETMVNCSIGISPKFTPSEYNMGTLLASRLEEIGIRDYFVVPGDFNLTLIDQILKNANLRMVGCCNELNAGYAADGYSRSSPARTAVVFVTFMVGGLSLLNAIAGAYSERLRVIVISGAPPSDTFGQDDLIHHTTGLKERDQAIRMFEHVTTASVRLDPKADPAFVLDQALLRCLEKSLPVYIEIPANIVEYPCDAPKSLILQQPQVSLPSVLRDTLDLFNSYWQDTQSPVILVGPLARHSLTRDTLLSLIEKLGCPVFCQPDAKSIVPEVHPQFQGTFWGSISDSACLDVMMGADLWVGIGTRSTDYNLVKGPIPPLIDLSLDHLRAPNGSLIGPATMADLSECIVASNLTSYCMKSNGSASHAEDPPKWIDMQTSISQPLTRAGILKEIQSLLQPNDTLIAETGDSWFNAQMIKLPPGVDYQMQMLYGSIGWALPATLGSQLARPEGRSILMIGDGSFQVTAQELSTMIRLKTNSVIFLFNNMGYRIEVRVSTPALD</sequence>
<comment type="similarity">
    <text evidence="4 16">Belongs to the TPP enzyme family.</text>
</comment>
<dbReference type="InterPro" id="IPR013154">
    <property type="entry name" value="ADH-like_N"/>
</dbReference>
<dbReference type="SUPFAM" id="SSF51735">
    <property type="entry name" value="NAD(P)-binding Rossmann-fold domains"/>
    <property type="match status" value="1"/>
</dbReference>
<dbReference type="PROSITE" id="PS00187">
    <property type="entry name" value="TPP_ENZYMES"/>
    <property type="match status" value="1"/>
</dbReference>
<comment type="caution">
    <text evidence="18">The sequence shown here is derived from an EMBL/GenBank/DDBJ whole genome shotgun (WGS) entry which is preliminary data.</text>
</comment>
<dbReference type="InterPro" id="IPR020843">
    <property type="entry name" value="ER"/>
</dbReference>
<dbReference type="GeneID" id="63708543"/>
<dbReference type="RefSeq" id="XP_040645210.1">
    <property type="nucleotide sequence ID" value="XM_040793243.1"/>
</dbReference>
<protein>
    <recommendedName>
        <fullName evidence="7">Pyruvate decarboxylase</fullName>
        <ecNumber evidence="6">4.1.1.1</ecNumber>
    </recommendedName>
</protein>
<evidence type="ECO:0000256" key="9">
    <source>
        <dbReference type="ARBA" id="ARBA00022793"/>
    </source>
</evidence>
<dbReference type="SUPFAM" id="SSF50129">
    <property type="entry name" value="GroES-like"/>
    <property type="match status" value="1"/>
</dbReference>
<gene>
    <name evidence="18" type="ORF">PGRI_055300</name>
</gene>
<evidence type="ECO:0000256" key="6">
    <source>
        <dbReference type="ARBA" id="ARBA00013202"/>
    </source>
</evidence>
<dbReference type="InterPro" id="IPR029061">
    <property type="entry name" value="THDP-binding"/>
</dbReference>
<comment type="cofactor">
    <cofactor evidence="2">
        <name>Zn(2+)</name>
        <dbReference type="ChEBI" id="CHEBI:29105"/>
    </cofactor>
</comment>
<evidence type="ECO:0000256" key="13">
    <source>
        <dbReference type="ARBA" id="ARBA00023027"/>
    </source>
</evidence>
<evidence type="ECO:0000256" key="10">
    <source>
        <dbReference type="ARBA" id="ARBA00022833"/>
    </source>
</evidence>
<dbReference type="Gene3D" id="3.40.50.1220">
    <property type="entry name" value="TPP-binding domain"/>
    <property type="match status" value="1"/>
</dbReference>
<dbReference type="GO" id="GO:0005829">
    <property type="term" value="C:cytosol"/>
    <property type="evidence" value="ECO:0007669"/>
    <property type="project" value="TreeGrafter"/>
</dbReference>
<dbReference type="Pfam" id="PF02775">
    <property type="entry name" value="TPP_enzyme_C"/>
    <property type="match status" value="1"/>
</dbReference>
<evidence type="ECO:0000256" key="7">
    <source>
        <dbReference type="ARBA" id="ARBA00014422"/>
    </source>
</evidence>
<dbReference type="FunFam" id="3.40.50.720:FF:000039">
    <property type="entry name" value="Alcohol dehydrogenase AdhP"/>
    <property type="match status" value="1"/>
</dbReference>
<dbReference type="GO" id="GO:0030976">
    <property type="term" value="F:thiamine pyrophosphate binding"/>
    <property type="evidence" value="ECO:0007669"/>
    <property type="project" value="InterPro"/>
</dbReference>
<evidence type="ECO:0000256" key="16">
    <source>
        <dbReference type="RuleBase" id="RU362132"/>
    </source>
</evidence>
<evidence type="ECO:0000313" key="18">
    <source>
        <dbReference type="EMBL" id="KXG46674.1"/>
    </source>
</evidence>
<evidence type="ECO:0000256" key="2">
    <source>
        <dbReference type="ARBA" id="ARBA00001947"/>
    </source>
</evidence>
<name>A0A135LCI1_PENPA</name>
<organism evidence="18 19">
    <name type="scientific">Penicillium patulum</name>
    <name type="common">Penicillium griseofulvum</name>
    <dbReference type="NCBI Taxonomy" id="5078"/>
    <lineage>
        <taxon>Eukaryota</taxon>
        <taxon>Fungi</taxon>
        <taxon>Dikarya</taxon>
        <taxon>Ascomycota</taxon>
        <taxon>Pezizomycotina</taxon>
        <taxon>Eurotiomycetes</taxon>
        <taxon>Eurotiomycetidae</taxon>
        <taxon>Eurotiales</taxon>
        <taxon>Aspergillaceae</taxon>
        <taxon>Penicillium</taxon>
    </lineage>
</organism>
<dbReference type="EMBL" id="LHQR01000069">
    <property type="protein sequence ID" value="KXG46674.1"/>
    <property type="molecule type" value="Genomic_DNA"/>
</dbReference>
<dbReference type="InterPro" id="IPR029035">
    <property type="entry name" value="DHS-like_NAD/FAD-binding_dom"/>
</dbReference>
<comment type="cofactor">
    <cofactor evidence="3">
        <name>thiamine diphosphate</name>
        <dbReference type="ChEBI" id="CHEBI:58937"/>
    </cofactor>
</comment>
<keyword evidence="13" id="KW-0520">NAD</keyword>
<dbReference type="Pfam" id="PF00107">
    <property type="entry name" value="ADH_zinc_N"/>
    <property type="match status" value="1"/>
</dbReference>
<dbReference type="CDD" id="cd07038">
    <property type="entry name" value="TPP_PYR_PDC_IPDC_like"/>
    <property type="match status" value="1"/>
</dbReference>
<evidence type="ECO:0000256" key="15">
    <source>
        <dbReference type="ARBA" id="ARBA00023239"/>
    </source>
</evidence>
<dbReference type="InterPro" id="IPR011766">
    <property type="entry name" value="TPP_enzyme_TPP-bd"/>
</dbReference>
<keyword evidence="9" id="KW-0210">Decarboxylase</keyword>
<reference evidence="18 19" key="1">
    <citation type="journal article" date="2016" name="BMC Genomics">
        <title>Genome sequencing and secondary metabolism of the postharvest pathogen Penicillium griseofulvum.</title>
        <authorList>
            <person name="Banani H."/>
            <person name="Marcet-Houben M."/>
            <person name="Ballester A.R."/>
            <person name="Abbruscato P."/>
            <person name="Gonzalez-Candelas L."/>
            <person name="Gabaldon T."/>
            <person name="Spadaro D."/>
        </authorList>
    </citation>
    <scope>NUCLEOTIDE SEQUENCE [LARGE SCALE GENOMIC DNA]</scope>
    <source>
        <strain evidence="18 19">PG3</strain>
    </source>
</reference>
<dbReference type="InterPro" id="IPR013149">
    <property type="entry name" value="ADH-like_C"/>
</dbReference>
<dbReference type="InterPro" id="IPR036291">
    <property type="entry name" value="NAD(P)-bd_dom_sf"/>
</dbReference>
<dbReference type="GO" id="GO:0000287">
    <property type="term" value="F:magnesium ion binding"/>
    <property type="evidence" value="ECO:0007669"/>
    <property type="project" value="InterPro"/>
</dbReference>
<dbReference type="Gene3D" id="3.90.180.10">
    <property type="entry name" value="Medium-chain alcohol dehydrogenases, catalytic domain"/>
    <property type="match status" value="1"/>
</dbReference>
<dbReference type="EC" id="4.1.1.1" evidence="6"/>
<evidence type="ECO:0000256" key="8">
    <source>
        <dbReference type="ARBA" id="ARBA00022723"/>
    </source>
</evidence>
<dbReference type="OrthoDB" id="3970464at2759"/>
<dbReference type="GO" id="GO:0000949">
    <property type="term" value="P:aromatic amino acid family catabolic process to alcohol via Ehrlich pathway"/>
    <property type="evidence" value="ECO:0007669"/>
    <property type="project" value="TreeGrafter"/>
</dbReference>
<dbReference type="InterPro" id="IPR047213">
    <property type="entry name" value="TPP_PYR_PDC_IPDC-like"/>
</dbReference>
<dbReference type="InterPro" id="IPR012000">
    <property type="entry name" value="Thiamin_PyroP_enz_cen_dom"/>
</dbReference>
<evidence type="ECO:0000259" key="17">
    <source>
        <dbReference type="SMART" id="SM00829"/>
    </source>
</evidence>
<comment type="catalytic activity">
    <reaction evidence="1">
        <text>a 2-oxocarboxylate + H(+) = an aldehyde + CO2</text>
        <dbReference type="Rhea" id="RHEA:11628"/>
        <dbReference type="ChEBI" id="CHEBI:15378"/>
        <dbReference type="ChEBI" id="CHEBI:16526"/>
        <dbReference type="ChEBI" id="CHEBI:17478"/>
        <dbReference type="ChEBI" id="CHEBI:35179"/>
        <dbReference type="EC" id="4.1.1.1"/>
    </reaction>
</comment>
<keyword evidence="19" id="KW-1185">Reference proteome</keyword>
<dbReference type="InterPro" id="IPR012001">
    <property type="entry name" value="Thiamin_PyroP_enz_TPP-bd_dom"/>
</dbReference>
<proteinExistence type="inferred from homology"/>
<dbReference type="OMA" id="FLECCIQ"/>
<dbReference type="SUPFAM" id="SSF52518">
    <property type="entry name" value="Thiamin diphosphate-binding fold (THDP-binding)"/>
    <property type="match status" value="2"/>
</dbReference>
<dbReference type="SMART" id="SM00829">
    <property type="entry name" value="PKS_ER"/>
    <property type="match status" value="1"/>
</dbReference>
<evidence type="ECO:0000256" key="11">
    <source>
        <dbReference type="ARBA" id="ARBA00022842"/>
    </source>
</evidence>
<comment type="similarity">
    <text evidence="5">Belongs to the zinc-containing alcohol dehydrogenase family.</text>
</comment>
<keyword evidence="10" id="KW-0862">Zinc</keyword>
<feature type="domain" description="Enoyl reductase (ER)" evidence="17">
    <location>
        <begin position="9"/>
        <end position="259"/>
    </location>
</feature>
<dbReference type="AlphaFoldDB" id="A0A135LCI1"/>
<dbReference type="Gene3D" id="3.40.50.720">
    <property type="entry name" value="NAD(P)-binding Rossmann-like Domain"/>
    <property type="match status" value="1"/>
</dbReference>